<name>A0A6A4Z833_APHAT</name>
<reference evidence="1 2" key="1">
    <citation type="submission" date="2019-06" db="EMBL/GenBank/DDBJ databases">
        <title>Genomics analysis of Aphanomyces spp. identifies a new class of oomycete effector associated with host adaptation.</title>
        <authorList>
            <person name="Gaulin E."/>
        </authorList>
    </citation>
    <scope>NUCLEOTIDE SEQUENCE [LARGE SCALE GENOMIC DNA]</scope>
    <source>
        <strain evidence="1 2">E</strain>
    </source>
</reference>
<dbReference type="VEuPathDB" id="FungiDB:H257_09536"/>
<dbReference type="EMBL" id="VJMI01019075">
    <property type="protein sequence ID" value="KAF0708353.1"/>
    <property type="molecule type" value="Genomic_DNA"/>
</dbReference>
<accession>A0A6A4Z833</accession>
<comment type="caution">
    <text evidence="1">The sequence shown here is derived from an EMBL/GenBank/DDBJ whole genome shotgun (WGS) entry which is preliminary data.</text>
</comment>
<evidence type="ECO:0000313" key="1">
    <source>
        <dbReference type="EMBL" id="KAF0708353.1"/>
    </source>
</evidence>
<dbReference type="AlphaFoldDB" id="A0A6A4Z833"/>
<evidence type="ECO:0000313" key="2">
    <source>
        <dbReference type="Proteomes" id="UP000469452"/>
    </source>
</evidence>
<protein>
    <recommendedName>
        <fullName evidence="3">Chromo domain-containing protein</fullName>
    </recommendedName>
</protein>
<organism evidence="1 2">
    <name type="scientific">Aphanomyces astaci</name>
    <name type="common">Crayfish plague agent</name>
    <dbReference type="NCBI Taxonomy" id="112090"/>
    <lineage>
        <taxon>Eukaryota</taxon>
        <taxon>Sar</taxon>
        <taxon>Stramenopiles</taxon>
        <taxon>Oomycota</taxon>
        <taxon>Saprolegniomycetes</taxon>
        <taxon>Saprolegniales</taxon>
        <taxon>Verrucalvaceae</taxon>
        <taxon>Aphanomyces</taxon>
    </lineage>
</organism>
<evidence type="ECO:0008006" key="3">
    <source>
        <dbReference type="Google" id="ProtNLM"/>
    </source>
</evidence>
<sequence length="182" mass="20805">MTIDDLRSSRNDDMTAMATALDKIHATVLDASTRKRQINRERRSKKKGAEMAQFDVGDFVLYMNVWSISHSKLSVTWRGRAQVVKIASDWIFEIQNLVTGVVGEAYSSRLKFFADDALDVTEELLCHIAHKANGHVVDQFLDCCYNDRLTAFEVCVRWRCQQEIEDSWEPAAKLLEDVPTAF</sequence>
<dbReference type="Proteomes" id="UP000469452">
    <property type="component" value="Unassembled WGS sequence"/>
</dbReference>
<gene>
    <name evidence="1" type="ORF">AaE_013250</name>
</gene>
<proteinExistence type="predicted"/>